<evidence type="ECO:0000313" key="9">
    <source>
        <dbReference type="EMBL" id="MFD1718521.1"/>
    </source>
</evidence>
<dbReference type="PROSITE" id="PS51352">
    <property type="entry name" value="THIOREDOXIN_2"/>
    <property type="match status" value="1"/>
</dbReference>
<dbReference type="Gene3D" id="3.40.30.10">
    <property type="entry name" value="Glutaredoxin"/>
    <property type="match status" value="1"/>
</dbReference>
<evidence type="ECO:0000256" key="1">
    <source>
        <dbReference type="ARBA" id="ARBA00008987"/>
    </source>
</evidence>
<evidence type="ECO:0000256" key="2">
    <source>
        <dbReference type="ARBA" id="ARBA00022448"/>
    </source>
</evidence>
<dbReference type="InterPro" id="IPR013766">
    <property type="entry name" value="Thioredoxin_domain"/>
</dbReference>
<dbReference type="Proteomes" id="UP001597277">
    <property type="component" value="Unassembled WGS sequence"/>
</dbReference>
<dbReference type="PIRSF" id="PIRSF000077">
    <property type="entry name" value="Thioredoxin"/>
    <property type="match status" value="1"/>
</dbReference>
<keyword evidence="5" id="KW-0676">Redox-active center</keyword>
<dbReference type="PANTHER" id="PTHR45663:SF11">
    <property type="entry name" value="GEO12009P1"/>
    <property type="match status" value="1"/>
</dbReference>
<dbReference type="SUPFAM" id="SSF52833">
    <property type="entry name" value="Thioredoxin-like"/>
    <property type="match status" value="1"/>
</dbReference>
<keyword evidence="4" id="KW-1015">Disulfide bond</keyword>
<evidence type="ECO:0000256" key="4">
    <source>
        <dbReference type="ARBA" id="ARBA00023157"/>
    </source>
</evidence>
<comment type="caution">
    <text evidence="9">The sequence shown here is derived from an EMBL/GenBank/DDBJ whole genome shotgun (WGS) entry which is preliminary data.</text>
</comment>
<name>A0ABW4L4J6_9MICO</name>
<feature type="domain" description="Thioredoxin" evidence="8">
    <location>
        <begin position="1"/>
        <end position="108"/>
    </location>
</feature>
<sequence length="108" mass="11881">MSSVTEVTDSTFDREVLQSDKPVLVDFWADWCGPCKQMSPIVEEVAAQHGEAMTFAKLDTESNPETTAKYGVISIPTFNVYVGGELVKSIVGAKPKRTFTEELSEYLG</sequence>
<reference evidence="10" key="1">
    <citation type="journal article" date="2019" name="Int. J. Syst. Evol. Microbiol.">
        <title>The Global Catalogue of Microorganisms (GCM) 10K type strain sequencing project: providing services to taxonomists for standard genome sequencing and annotation.</title>
        <authorList>
            <consortium name="The Broad Institute Genomics Platform"/>
            <consortium name="The Broad Institute Genome Sequencing Center for Infectious Disease"/>
            <person name="Wu L."/>
            <person name="Ma J."/>
        </authorList>
    </citation>
    <scope>NUCLEOTIDE SEQUENCE [LARGE SCALE GENOMIC DNA]</scope>
    <source>
        <strain evidence="10">JCM 17130</strain>
    </source>
</reference>
<comment type="similarity">
    <text evidence="1 7">Belongs to the thioredoxin family.</text>
</comment>
<dbReference type="InterPro" id="IPR005746">
    <property type="entry name" value="Thioredoxin"/>
</dbReference>
<evidence type="ECO:0000256" key="5">
    <source>
        <dbReference type="ARBA" id="ARBA00023284"/>
    </source>
</evidence>
<evidence type="ECO:0000256" key="7">
    <source>
        <dbReference type="PIRNR" id="PIRNR000077"/>
    </source>
</evidence>
<dbReference type="InterPro" id="IPR017937">
    <property type="entry name" value="Thioredoxin_CS"/>
</dbReference>
<evidence type="ECO:0000259" key="8">
    <source>
        <dbReference type="PROSITE" id="PS51352"/>
    </source>
</evidence>
<evidence type="ECO:0000256" key="3">
    <source>
        <dbReference type="ARBA" id="ARBA00022982"/>
    </source>
</evidence>
<evidence type="ECO:0000313" key="10">
    <source>
        <dbReference type="Proteomes" id="UP001597277"/>
    </source>
</evidence>
<keyword evidence="3" id="KW-0249">Electron transport</keyword>
<dbReference type="Pfam" id="PF00085">
    <property type="entry name" value="Thioredoxin"/>
    <property type="match status" value="1"/>
</dbReference>
<organism evidence="9 10">
    <name type="scientific">Georgenia deserti</name>
    <dbReference type="NCBI Taxonomy" id="2093781"/>
    <lineage>
        <taxon>Bacteria</taxon>
        <taxon>Bacillati</taxon>
        <taxon>Actinomycetota</taxon>
        <taxon>Actinomycetes</taxon>
        <taxon>Micrococcales</taxon>
        <taxon>Bogoriellaceae</taxon>
        <taxon>Georgenia</taxon>
    </lineage>
</organism>
<gene>
    <name evidence="9" type="primary">trxA</name>
    <name evidence="9" type="ORF">ACFSE6_11795</name>
</gene>
<dbReference type="NCBIfam" id="TIGR01068">
    <property type="entry name" value="thioredoxin"/>
    <property type="match status" value="1"/>
</dbReference>
<keyword evidence="2" id="KW-0813">Transport</keyword>
<proteinExistence type="inferred from homology"/>
<dbReference type="InterPro" id="IPR036249">
    <property type="entry name" value="Thioredoxin-like_sf"/>
</dbReference>
<dbReference type="CDD" id="cd02947">
    <property type="entry name" value="TRX_family"/>
    <property type="match status" value="1"/>
</dbReference>
<evidence type="ECO:0000256" key="6">
    <source>
        <dbReference type="NCBIfam" id="TIGR01068"/>
    </source>
</evidence>
<dbReference type="PANTHER" id="PTHR45663">
    <property type="entry name" value="GEO12009P1"/>
    <property type="match status" value="1"/>
</dbReference>
<dbReference type="PRINTS" id="PR00421">
    <property type="entry name" value="THIOREDOXIN"/>
</dbReference>
<keyword evidence="10" id="KW-1185">Reference proteome</keyword>
<dbReference type="RefSeq" id="WP_388006983.1">
    <property type="nucleotide sequence ID" value="NZ_JBHUEE010000006.1"/>
</dbReference>
<dbReference type="PROSITE" id="PS00194">
    <property type="entry name" value="THIOREDOXIN_1"/>
    <property type="match status" value="1"/>
</dbReference>
<accession>A0ABW4L4J6</accession>
<protein>
    <recommendedName>
        <fullName evidence="6 7">Thioredoxin</fullName>
    </recommendedName>
</protein>
<dbReference type="EMBL" id="JBHUEE010000006">
    <property type="protein sequence ID" value="MFD1718521.1"/>
    <property type="molecule type" value="Genomic_DNA"/>
</dbReference>